<dbReference type="GO" id="GO:0009247">
    <property type="term" value="P:glycolipid biosynthetic process"/>
    <property type="evidence" value="ECO:0007669"/>
    <property type="project" value="TreeGrafter"/>
</dbReference>
<dbReference type="CDD" id="cd13963">
    <property type="entry name" value="PT_UbiA_2"/>
    <property type="match status" value="1"/>
</dbReference>
<dbReference type="SUPFAM" id="SSF56784">
    <property type="entry name" value="HAD-like"/>
    <property type="match status" value="1"/>
</dbReference>
<sequence>MSENQCPVLAVDLDGTLMRSDALFESFWSALSANWRTLPGAVLALRQGRARMKRYLADRAQIDVTSLPYSEAVLDRLRTHRAQGGRVVLVTATDQDLAERIGAHLGLFDEIHGSDGQTNLKGHRKAAFLNGRYGAGQYDYMGDSAADLEVWPHARRAITVNAPPALRAAAEKVNPQIEHMTAEPPRLQDHLKALRPHQWLKNTLVFLPVLAAHALAGPELAASTLGFVSFCLIASSVYVINDLLDLAADRQHPRKRRRPFASGRIPIAHGTWMAGGLLLGGFGIAAALGGTFLLVMLGYYGLTTAYSMWLKRRAVVDICVLAGLYTVRIIAGGAAAGLPLSVWILAFSIFLFFALAAVKRQAELVDMAQRGKLTASGRGYTTEDLPVITMMALASGYVSVLVSALYVNAPATVAAYGQPEALWGICCVLLYWISRTVLLAHRGQMHDDPVVYAAKDRISRICLLLILGFIAAALVF</sequence>
<evidence type="ECO:0000313" key="8">
    <source>
        <dbReference type="Proteomes" id="UP000295484"/>
    </source>
</evidence>
<feature type="transmembrane region" description="Helical" evidence="6">
    <location>
        <begin position="284"/>
        <end position="302"/>
    </location>
</feature>
<dbReference type="InterPro" id="IPR000537">
    <property type="entry name" value="UbiA_prenyltransferase"/>
</dbReference>
<name>A0A4R8FD24_9RHOB</name>
<organism evidence="7 8">
    <name type="scientific">Rhodovulum visakhapatnamense</name>
    <dbReference type="NCBI Taxonomy" id="364297"/>
    <lineage>
        <taxon>Bacteria</taxon>
        <taxon>Pseudomonadati</taxon>
        <taxon>Pseudomonadota</taxon>
        <taxon>Alphaproteobacteria</taxon>
        <taxon>Rhodobacterales</taxon>
        <taxon>Paracoccaceae</taxon>
        <taxon>Rhodovulum</taxon>
    </lineage>
</organism>
<dbReference type="InterPro" id="IPR044878">
    <property type="entry name" value="UbiA_sf"/>
</dbReference>
<proteinExistence type="predicted"/>
<feature type="transmembrane region" description="Helical" evidence="6">
    <location>
        <begin position="314"/>
        <end position="334"/>
    </location>
</feature>
<comment type="subcellular location">
    <subcellularLocation>
        <location evidence="1">Membrane</location>
        <topology evidence="1">Multi-pass membrane protein</topology>
    </subcellularLocation>
</comment>
<gene>
    <name evidence="7" type="ORF">EV657_13811</name>
</gene>
<dbReference type="Gene3D" id="1.10.357.140">
    <property type="entry name" value="UbiA prenyltransferase"/>
    <property type="match status" value="1"/>
</dbReference>
<dbReference type="InterPro" id="IPR039653">
    <property type="entry name" value="Prenyltransferase"/>
</dbReference>
<evidence type="ECO:0000313" key="7">
    <source>
        <dbReference type="EMBL" id="TDX21588.1"/>
    </source>
</evidence>
<dbReference type="EMBL" id="SOEB01000038">
    <property type="protein sequence ID" value="TDX21588.1"/>
    <property type="molecule type" value="Genomic_DNA"/>
</dbReference>
<keyword evidence="2" id="KW-1003">Cell membrane</keyword>
<keyword evidence="3 6" id="KW-0812">Transmembrane</keyword>
<dbReference type="PANTHER" id="PTHR11048">
    <property type="entry name" value="PRENYLTRANSFERASES"/>
    <property type="match status" value="1"/>
</dbReference>
<dbReference type="GO" id="GO:0016765">
    <property type="term" value="F:transferase activity, transferring alkyl or aryl (other than methyl) groups"/>
    <property type="evidence" value="ECO:0007669"/>
    <property type="project" value="InterPro"/>
</dbReference>
<keyword evidence="7" id="KW-0808">Transferase</keyword>
<dbReference type="PANTHER" id="PTHR11048:SF5">
    <property type="entry name" value="DECAPRENYL-PHOSPHATE PHOSPHORIBOSYLTRANSFERASE"/>
    <property type="match status" value="1"/>
</dbReference>
<dbReference type="GO" id="GO:0005886">
    <property type="term" value="C:plasma membrane"/>
    <property type="evidence" value="ECO:0007669"/>
    <property type="project" value="TreeGrafter"/>
</dbReference>
<dbReference type="InterPro" id="IPR036412">
    <property type="entry name" value="HAD-like_sf"/>
</dbReference>
<dbReference type="InterPro" id="IPR023214">
    <property type="entry name" value="HAD_sf"/>
</dbReference>
<dbReference type="AlphaFoldDB" id="A0A4R8FD24"/>
<keyword evidence="4 6" id="KW-1133">Transmembrane helix</keyword>
<feature type="transmembrane region" description="Helical" evidence="6">
    <location>
        <begin position="387"/>
        <end position="409"/>
    </location>
</feature>
<feature type="transmembrane region" description="Helical" evidence="6">
    <location>
        <begin position="340"/>
        <end position="358"/>
    </location>
</feature>
<dbReference type="Gene3D" id="3.40.50.1000">
    <property type="entry name" value="HAD superfamily/HAD-like"/>
    <property type="match status" value="1"/>
</dbReference>
<protein>
    <submittedName>
        <fullName evidence="7">4-hydroxybenzoate polyprenyltransferase</fullName>
    </submittedName>
</protein>
<evidence type="ECO:0000256" key="6">
    <source>
        <dbReference type="SAM" id="Phobius"/>
    </source>
</evidence>
<dbReference type="Pfam" id="PF12710">
    <property type="entry name" value="HAD"/>
    <property type="match status" value="1"/>
</dbReference>
<evidence type="ECO:0000256" key="1">
    <source>
        <dbReference type="ARBA" id="ARBA00004141"/>
    </source>
</evidence>
<evidence type="ECO:0000256" key="2">
    <source>
        <dbReference type="ARBA" id="ARBA00022475"/>
    </source>
</evidence>
<feature type="transmembrane region" description="Helical" evidence="6">
    <location>
        <begin position="458"/>
        <end position="475"/>
    </location>
</feature>
<dbReference type="NCBIfam" id="NF006088">
    <property type="entry name" value="PRK08238.1"/>
    <property type="match status" value="1"/>
</dbReference>
<accession>A0A4R8FD24</accession>
<comment type="caution">
    <text evidence="7">The sequence shown here is derived from an EMBL/GenBank/DDBJ whole genome shotgun (WGS) entry which is preliminary data.</text>
</comment>
<evidence type="ECO:0000256" key="5">
    <source>
        <dbReference type="ARBA" id="ARBA00023136"/>
    </source>
</evidence>
<dbReference type="RefSeq" id="WP_134079552.1">
    <property type="nucleotide sequence ID" value="NZ_SOEB01000038.1"/>
</dbReference>
<dbReference type="Proteomes" id="UP000295484">
    <property type="component" value="Unassembled WGS sequence"/>
</dbReference>
<reference evidence="7 8" key="1">
    <citation type="submission" date="2019-03" db="EMBL/GenBank/DDBJ databases">
        <title>Genomic Encyclopedia of Type Strains, Phase IV (KMG-IV): sequencing the most valuable type-strain genomes for metagenomic binning, comparative biology and taxonomic classification.</title>
        <authorList>
            <person name="Goeker M."/>
        </authorList>
    </citation>
    <scope>NUCLEOTIDE SEQUENCE [LARGE SCALE GENOMIC DNA]</scope>
    <source>
        <strain evidence="7 8">JA181</strain>
    </source>
</reference>
<feature type="transmembrane region" description="Helical" evidence="6">
    <location>
        <begin position="421"/>
        <end position="438"/>
    </location>
</feature>
<evidence type="ECO:0000256" key="3">
    <source>
        <dbReference type="ARBA" id="ARBA00022692"/>
    </source>
</evidence>
<evidence type="ECO:0000256" key="4">
    <source>
        <dbReference type="ARBA" id="ARBA00022989"/>
    </source>
</evidence>
<dbReference type="Pfam" id="PF01040">
    <property type="entry name" value="UbiA"/>
    <property type="match status" value="1"/>
</dbReference>
<keyword evidence="5 6" id="KW-0472">Membrane</keyword>